<keyword evidence="7" id="KW-1185">Reference proteome</keyword>
<feature type="domain" description="HTH myb-type" evidence="5">
    <location>
        <begin position="586"/>
        <end position="644"/>
    </location>
</feature>
<dbReference type="SUPFAM" id="SSF54236">
    <property type="entry name" value="Ubiquitin-like"/>
    <property type="match status" value="1"/>
</dbReference>
<dbReference type="Pfam" id="PF23603">
    <property type="entry name" value="Ubiquitin_TPR1"/>
    <property type="match status" value="1"/>
</dbReference>
<evidence type="ECO:0000313" key="7">
    <source>
        <dbReference type="Proteomes" id="UP001327560"/>
    </source>
</evidence>
<dbReference type="Gene3D" id="1.10.246.220">
    <property type="match status" value="1"/>
</dbReference>
<dbReference type="SUPFAM" id="SSF46689">
    <property type="entry name" value="Homeodomain-like"/>
    <property type="match status" value="1"/>
</dbReference>
<dbReference type="InterPro" id="IPR031105">
    <property type="entry name" value="TRP_plant"/>
</dbReference>
<dbReference type="InterPro" id="IPR057625">
    <property type="entry name" value="TPR1-6-like_ubiquitin"/>
</dbReference>
<dbReference type="InterPro" id="IPR009057">
    <property type="entry name" value="Homeodomain-like_sf"/>
</dbReference>
<dbReference type="Proteomes" id="UP001327560">
    <property type="component" value="Chromosome 7"/>
</dbReference>
<evidence type="ECO:0000259" key="5">
    <source>
        <dbReference type="PROSITE" id="PS51294"/>
    </source>
</evidence>
<dbReference type="PANTHER" id="PTHR21717">
    <property type="entry name" value="TELOMERIC REPEAT BINDING PROTEIN"/>
    <property type="match status" value="1"/>
</dbReference>
<feature type="domain" description="Myb-like" evidence="4">
    <location>
        <begin position="585"/>
        <end position="640"/>
    </location>
</feature>
<dbReference type="GO" id="GO:0042162">
    <property type="term" value="F:telomeric DNA binding"/>
    <property type="evidence" value="ECO:0007669"/>
    <property type="project" value="UniProtKB-ARBA"/>
</dbReference>
<dbReference type="PROSITE" id="PS50053">
    <property type="entry name" value="UBIQUITIN_2"/>
    <property type="match status" value="1"/>
</dbReference>
<feature type="compositionally biased region" description="Polar residues" evidence="2">
    <location>
        <begin position="264"/>
        <end position="273"/>
    </location>
</feature>
<dbReference type="PROSITE" id="PS51294">
    <property type="entry name" value="HTH_MYB"/>
    <property type="match status" value="1"/>
</dbReference>
<dbReference type="PROSITE" id="PS50090">
    <property type="entry name" value="MYB_LIKE"/>
    <property type="match status" value="1"/>
</dbReference>
<feature type="compositionally biased region" description="Polar residues" evidence="2">
    <location>
        <begin position="525"/>
        <end position="534"/>
    </location>
</feature>
<dbReference type="InterPro" id="IPR029071">
    <property type="entry name" value="Ubiquitin-like_domsf"/>
</dbReference>
<dbReference type="InterPro" id="IPR000626">
    <property type="entry name" value="Ubiquitin-like_dom"/>
</dbReference>
<feature type="domain" description="Ubiquitin-like" evidence="3">
    <location>
        <begin position="400"/>
        <end position="470"/>
    </location>
</feature>
<evidence type="ECO:0000259" key="4">
    <source>
        <dbReference type="PROSITE" id="PS50090"/>
    </source>
</evidence>
<evidence type="ECO:0000313" key="6">
    <source>
        <dbReference type="EMBL" id="WOL14904.1"/>
    </source>
</evidence>
<dbReference type="InterPro" id="IPR001005">
    <property type="entry name" value="SANT/Myb"/>
</dbReference>
<organism evidence="6 7">
    <name type="scientific">Canna indica</name>
    <name type="common">Indian-shot</name>
    <dbReference type="NCBI Taxonomy" id="4628"/>
    <lineage>
        <taxon>Eukaryota</taxon>
        <taxon>Viridiplantae</taxon>
        <taxon>Streptophyta</taxon>
        <taxon>Embryophyta</taxon>
        <taxon>Tracheophyta</taxon>
        <taxon>Spermatophyta</taxon>
        <taxon>Magnoliopsida</taxon>
        <taxon>Liliopsida</taxon>
        <taxon>Zingiberales</taxon>
        <taxon>Cannaceae</taxon>
        <taxon>Canna</taxon>
    </lineage>
</organism>
<name>A0AAQ3KUB3_9LILI</name>
<dbReference type="AlphaFoldDB" id="A0AAQ3KUB3"/>
<protein>
    <submittedName>
        <fullName evidence="6">Telomere repeat-binding protein 2-like</fullName>
    </submittedName>
</protein>
<dbReference type="Pfam" id="PF00249">
    <property type="entry name" value="Myb_DNA-binding"/>
    <property type="match status" value="1"/>
</dbReference>
<dbReference type="InterPro" id="IPR017930">
    <property type="entry name" value="Myb_dom"/>
</dbReference>
<evidence type="ECO:0000259" key="3">
    <source>
        <dbReference type="PROSITE" id="PS50053"/>
    </source>
</evidence>
<evidence type="ECO:0000256" key="2">
    <source>
        <dbReference type="SAM" id="MobiDB-lite"/>
    </source>
</evidence>
<feature type="compositionally biased region" description="Basic and acidic residues" evidence="2">
    <location>
        <begin position="535"/>
        <end position="545"/>
    </location>
</feature>
<feature type="region of interest" description="Disordered" evidence="2">
    <location>
        <begin position="172"/>
        <end position="197"/>
    </location>
</feature>
<evidence type="ECO:0000256" key="1">
    <source>
        <dbReference type="ARBA" id="ARBA00023125"/>
    </source>
</evidence>
<dbReference type="EMBL" id="CP136896">
    <property type="protein sequence ID" value="WOL14904.1"/>
    <property type="molecule type" value="Genomic_DNA"/>
</dbReference>
<dbReference type="PANTHER" id="PTHR21717:SF70">
    <property type="entry name" value="TELOMERE REPEAT-BINDING PROTEIN 2-RELATED"/>
    <property type="match status" value="1"/>
</dbReference>
<gene>
    <name evidence="6" type="ORF">Cni_G23685</name>
</gene>
<reference evidence="6 7" key="1">
    <citation type="submission" date="2023-10" db="EMBL/GenBank/DDBJ databases">
        <title>Chromosome-scale genome assembly provides insights into flower coloration mechanisms of Canna indica.</title>
        <authorList>
            <person name="Li C."/>
        </authorList>
    </citation>
    <scope>NUCLEOTIDE SEQUENCE [LARGE SCALE GENOMIC DNA]</scope>
    <source>
        <tissue evidence="6">Flower</tissue>
    </source>
</reference>
<accession>A0AAQ3KUB3</accession>
<keyword evidence="1" id="KW-0238">DNA-binding</keyword>
<dbReference type="CDD" id="cd11660">
    <property type="entry name" value="SANT_TRF"/>
    <property type="match status" value="1"/>
</dbReference>
<feature type="region of interest" description="Disordered" evidence="2">
    <location>
        <begin position="246"/>
        <end position="273"/>
    </location>
</feature>
<sequence>MVIQKRLDYGYSGYQVPPMPQFPKSAKKKRSVRKKADENQMCPIDLLATIAGKLLSDNENSTLSPYCINETSKDVVKQEAFCTKVPIKTEAFDQQSCNNTVLDPEVIEKQISCGPDEHSQASGATNSGPASLSVKSIISDAIAEDSVILNNGVKIGYPSDATISRCGSTSKSPAFAKAEGEGDGLTRPLDSENQIPGNGLEINAPEMYSLEDPMYLDAKHLALVSSDSSAEVPACRNHFPCNSPLPKPESGIENVVHRDDDDNSSGCSHPSSTITNKACRPQCIGDHGVRKLSMKYRKAAPNMMKYDRVSNYDIETKAVLRSKKICYTRQRTQRSYFKRRRLIERCMISASNRGFFSEDISSLCEKNSIKIEAHDPHRTSLEAKGASPTRIGQSSSYNSVKLSIKSFKVPELFIEIPENATVGSLKRTVMETVTAILKGGLRVGVVLQGKKVRDDSKTLCQVGISSSEKLDSLGFTLEPVPTQTQPPPSLKRSGDPRLLCLDEAVQPLARIPPLDLSIGEASEVTPQPVLTSCPESDHDSVHSRTDASSLDKANANKLALVTVPPISVEALTVAPVPKPRRPEHVQRRIRRPFSVAEVEALVQAVEKLGTGRWRDVKLQAFDSAKHRTYVDLKDKWKTLVHTARISPQQRRGEPVPQELLDRVLSAQAYWSQQQAKLHHIKSSSAAEAETTSCLLL</sequence>
<dbReference type="SMART" id="SM00717">
    <property type="entry name" value="SANT"/>
    <property type="match status" value="1"/>
</dbReference>
<feature type="region of interest" description="Disordered" evidence="2">
    <location>
        <begin position="525"/>
        <end position="549"/>
    </location>
</feature>
<proteinExistence type="predicted"/>